<dbReference type="RefSeq" id="WP_199388040.1">
    <property type="nucleotide sequence ID" value="NZ_JAEMHL010000002.1"/>
</dbReference>
<name>A0ABS0YB21_9BACT</name>
<evidence type="ECO:0000313" key="10">
    <source>
        <dbReference type="Proteomes" id="UP000614714"/>
    </source>
</evidence>
<accession>A0ABS0YB21</accession>
<feature type="transmembrane region" description="Helical" evidence="7">
    <location>
        <begin position="221"/>
        <end position="242"/>
    </location>
</feature>
<dbReference type="Gene3D" id="1.10.3720.10">
    <property type="entry name" value="MetI-like"/>
    <property type="match status" value="1"/>
</dbReference>
<proteinExistence type="inferred from homology"/>
<keyword evidence="2 7" id="KW-0813">Transport</keyword>
<keyword evidence="5 7" id="KW-1133">Transmembrane helix</keyword>
<evidence type="ECO:0000259" key="8">
    <source>
        <dbReference type="PROSITE" id="PS50928"/>
    </source>
</evidence>
<evidence type="ECO:0000256" key="2">
    <source>
        <dbReference type="ARBA" id="ARBA00022448"/>
    </source>
</evidence>
<dbReference type="PROSITE" id="PS50928">
    <property type="entry name" value="ABC_TM1"/>
    <property type="match status" value="1"/>
</dbReference>
<dbReference type="PANTHER" id="PTHR30151">
    <property type="entry name" value="ALKANE SULFONATE ABC TRANSPORTER-RELATED, MEMBRANE SUBUNIT"/>
    <property type="match status" value="1"/>
</dbReference>
<evidence type="ECO:0000256" key="6">
    <source>
        <dbReference type="ARBA" id="ARBA00023136"/>
    </source>
</evidence>
<gene>
    <name evidence="9" type="ORF">JFN91_04700</name>
</gene>
<evidence type="ECO:0000256" key="5">
    <source>
        <dbReference type="ARBA" id="ARBA00022989"/>
    </source>
</evidence>
<feature type="transmembrane region" description="Helical" evidence="7">
    <location>
        <begin position="110"/>
        <end position="137"/>
    </location>
</feature>
<keyword evidence="4 7" id="KW-0812">Transmembrane</keyword>
<organism evidence="9 10">
    <name type="scientific">Geomonas anaerohicana</name>
    <dbReference type="NCBI Taxonomy" id="2798583"/>
    <lineage>
        <taxon>Bacteria</taxon>
        <taxon>Pseudomonadati</taxon>
        <taxon>Thermodesulfobacteriota</taxon>
        <taxon>Desulfuromonadia</taxon>
        <taxon>Geobacterales</taxon>
        <taxon>Geobacteraceae</taxon>
        <taxon>Geomonas</taxon>
    </lineage>
</organism>
<keyword evidence="3" id="KW-1003">Cell membrane</keyword>
<evidence type="ECO:0000256" key="1">
    <source>
        <dbReference type="ARBA" id="ARBA00004651"/>
    </source>
</evidence>
<comment type="caution">
    <text evidence="9">The sequence shown here is derived from an EMBL/GenBank/DDBJ whole genome shotgun (WGS) entry which is preliminary data.</text>
</comment>
<evidence type="ECO:0000256" key="7">
    <source>
        <dbReference type="RuleBase" id="RU363032"/>
    </source>
</evidence>
<dbReference type="Pfam" id="PF00528">
    <property type="entry name" value="BPD_transp_1"/>
    <property type="match status" value="1"/>
</dbReference>
<comment type="subcellular location">
    <subcellularLocation>
        <location evidence="1 7">Cell membrane</location>
        <topology evidence="1 7">Multi-pass membrane protein</topology>
    </subcellularLocation>
</comment>
<feature type="domain" description="ABC transmembrane type-1" evidence="8">
    <location>
        <begin position="59"/>
        <end position="243"/>
    </location>
</feature>
<evidence type="ECO:0000256" key="3">
    <source>
        <dbReference type="ARBA" id="ARBA00022475"/>
    </source>
</evidence>
<keyword evidence="10" id="KW-1185">Reference proteome</keyword>
<evidence type="ECO:0000313" key="9">
    <source>
        <dbReference type="EMBL" id="MBJ6749503.1"/>
    </source>
</evidence>
<evidence type="ECO:0000256" key="4">
    <source>
        <dbReference type="ARBA" id="ARBA00022692"/>
    </source>
</evidence>
<dbReference type="EMBL" id="JAEMHL010000002">
    <property type="protein sequence ID" value="MBJ6749503.1"/>
    <property type="molecule type" value="Genomic_DNA"/>
</dbReference>
<dbReference type="InterPro" id="IPR035906">
    <property type="entry name" value="MetI-like_sf"/>
</dbReference>
<protein>
    <submittedName>
        <fullName evidence="9">ABC transporter permease subunit</fullName>
    </submittedName>
</protein>
<dbReference type="InterPro" id="IPR000515">
    <property type="entry name" value="MetI-like"/>
</dbReference>
<reference evidence="9 10" key="1">
    <citation type="submission" date="2020-12" db="EMBL/GenBank/DDBJ databases">
        <title>Geomonas sp. Red421, isolated from paddy soil.</title>
        <authorList>
            <person name="Xu Z."/>
            <person name="Zhang Z."/>
            <person name="Masuda Y."/>
            <person name="Itoh H."/>
            <person name="Senoo K."/>
        </authorList>
    </citation>
    <scope>NUCLEOTIDE SEQUENCE [LARGE SCALE GENOMIC DNA]</scope>
    <source>
        <strain evidence="9 10">Red421</strain>
    </source>
</reference>
<dbReference type="Proteomes" id="UP000614714">
    <property type="component" value="Unassembled WGS sequence"/>
</dbReference>
<feature type="transmembrane region" description="Helical" evidence="7">
    <location>
        <begin position="174"/>
        <end position="201"/>
    </location>
</feature>
<sequence length="253" mass="27537">MVGQLIKRYSGPAAVILLLVLLFEAATDWSGWLEPVLFPGLSKILPAFAKSLPKLVLGFGNSMGMLAPSYLLALVLGIGGGLVVGSSSFLRGLLMPVFRGVSPIPPTMLIPYAIAVLPTFWLSSAFIIFAGAFWPILMGTIHGVVHLEERYIENARTLGLGGFRLYRKVILPGALPMIFSGAGMALVFSFILLTVAEMFGAKSGMGHFIQYNADFSDYPKVLAGMLFMSLVIILIMEIFDLVQRRVLHWTGKR</sequence>
<feature type="transmembrane region" description="Helical" evidence="7">
    <location>
        <begin position="69"/>
        <end position="90"/>
    </location>
</feature>
<dbReference type="SUPFAM" id="SSF161098">
    <property type="entry name" value="MetI-like"/>
    <property type="match status" value="1"/>
</dbReference>
<dbReference type="CDD" id="cd06261">
    <property type="entry name" value="TM_PBP2"/>
    <property type="match status" value="1"/>
</dbReference>
<dbReference type="PANTHER" id="PTHR30151:SF0">
    <property type="entry name" value="ABC TRANSPORTER PERMEASE PROTEIN MJ0413-RELATED"/>
    <property type="match status" value="1"/>
</dbReference>
<comment type="similarity">
    <text evidence="7">Belongs to the binding-protein-dependent transport system permease family.</text>
</comment>
<keyword evidence="6 7" id="KW-0472">Membrane</keyword>